<dbReference type="GO" id="GO:0061630">
    <property type="term" value="F:ubiquitin protein ligase activity"/>
    <property type="evidence" value="ECO:0007669"/>
    <property type="project" value="UniProtKB-EC"/>
</dbReference>
<dbReference type="SUPFAM" id="SSF53098">
    <property type="entry name" value="Ribonuclease H-like"/>
    <property type="match status" value="1"/>
</dbReference>
<evidence type="ECO:0000313" key="16">
    <source>
        <dbReference type="Proteomes" id="UP001229421"/>
    </source>
</evidence>
<comment type="similarity">
    <text evidence="4">Belongs to the RBR family. Ariadne subfamily.</text>
</comment>
<name>A0AAD8P2G2_TARER</name>
<dbReference type="PROSITE" id="PS51873">
    <property type="entry name" value="TRIAD"/>
    <property type="match status" value="1"/>
</dbReference>
<dbReference type="GO" id="GO:0008270">
    <property type="term" value="F:zinc ion binding"/>
    <property type="evidence" value="ECO:0007669"/>
    <property type="project" value="UniProtKB-KW"/>
</dbReference>
<dbReference type="InterPro" id="IPR017907">
    <property type="entry name" value="Znf_RING_CS"/>
</dbReference>
<dbReference type="SMART" id="SM00647">
    <property type="entry name" value="IBR"/>
    <property type="match status" value="2"/>
</dbReference>
<accession>A0AAD8P2G2</accession>
<dbReference type="InterPro" id="IPR012337">
    <property type="entry name" value="RNaseH-like_sf"/>
</dbReference>
<dbReference type="InterPro" id="IPR001841">
    <property type="entry name" value="Znf_RING"/>
</dbReference>
<dbReference type="InterPro" id="IPR031127">
    <property type="entry name" value="E3_UB_ligase_RBR"/>
</dbReference>
<evidence type="ECO:0000313" key="15">
    <source>
        <dbReference type="EMBL" id="KAK1429526.1"/>
    </source>
</evidence>
<dbReference type="InterPro" id="IPR018957">
    <property type="entry name" value="Znf_C3HC4_RING-type"/>
</dbReference>
<dbReference type="Pfam" id="PF01485">
    <property type="entry name" value="IBR"/>
    <property type="match status" value="2"/>
</dbReference>
<keyword evidence="16" id="KW-1185">Reference proteome</keyword>
<evidence type="ECO:0000256" key="8">
    <source>
        <dbReference type="ARBA" id="ARBA00022737"/>
    </source>
</evidence>
<dbReference type="GO" id="GO:0003676">
    <property type="term" value="F:nucleic acid binding"/>
    <property type="evidence" value="ECO:0007669"/>
    <property type="project" value="InterPro"/>
</dbReference>
<evidence type="ECO:0000256" key="6">
    <source>
        <dbReference type="ARBA" id="ARBA00022679"/>
    </source>
</evidence>
<keyword evidence="10" id="KW-0833">Ubl conjugation pathway</keyword>
<keyword evidence="9 12" id="KW-0863">Zinc-finger</keyword>
<feature type="domain" description="RING-type" evidence="14">
    <location>
        <begin position="205"/>
        <end position="427"/>
    </location>
</feature>
<dbReference type="AlphaFoldDB" id="A0AAD8P2G2"/>
<protein>
    <recommendedName>
        <fullName evidence="5">RBR-type E3 ubiquitin transferase</fullName>
        <ecNumber evidence="5">2.3.2.31</ecNumber>
    </recommendedName>
</protein>
<dbReference type="InterPro" id="IPR013083">
    <property type="entry name" value="Znf_RING/FYVE/PHD"/>
</dbReference>
<dbReference type="GO" id="GO:0004523">
    <property type="term" value="F:RNA-DNA hybrid ribonuclease activity"/>
    <property type="evidence" value="ECO:0007669"/>
    <property type="project" value="InterPro"/>
</dbReference>
<evidence type="ECO:0000259" key="13">
    <source>
        <dbReference type="PROSITE" id="PS50089"/>
    </source>
</evidence>
<dbReference type="InterPro" id="IPR036397">
    <property type="entry name" value="RNaseH_sf"/>
</dbReference>
<evidence type="ECO:0000259" key="14">
    <source>
        <dbReference type="PROSITE" id="PS51873"/>
    </source>
</evidence>
<dbReference type="Proteomes" id="UP001229421">
    <property type="component" value="Unassembled WGS sequence"/>
</dbReference>
<evidence type="ECO:0000256" key="3">
    <source>
        <dbReference type="ARBA" id="ARBA00003976"/>
    </source>
</evidence>
<dbReference type="InterPro" id="IPR002867">
    <property type="entry name" value="IBR_dom"/>
</dbReference>
<dbReference type="Pfam" id="PF13456">
    <property type="entry name" value="RVT_3"/>
    <property type="match status" value="1"/>
</dbReference>
<proteinExistence type="inferred from homology"/>
<feature type="domain" description="RING-type" evidence="13">
    <location>
        <begin position="209"/>
        <end position="256"/>
    </location>
</feature>
<dbReference type="Gene3D" id="1.20.120.1750">
    <property type="match status" value="1"/>
</dbReference>
<dbReference type="InterPro" id="IPR044066">
    <property type="entry name" value="TRIAD_supradom"/>
</dbReference>
<dbReference type="SUPFAM" id="SSF57850">
    <property type="entry name" value="RING/U-box"/>
    <property type="match status" value="2"/>
</dbReference>
<keyword evidence="7" id="KW-0479">Metal-binding</keyword>
<evidence type="ECO:0000256" key="7">
    <source>
        <dbReference type="ARBA" id="ARBA00022723"/>
    </source>
</evidence>
<dbReference type="EMBL" id="JAUHHV010000003">
    <property type="protein sequence ID" value="KAK1429526.1"/>
    <property type="molecule type" value="Genomic_DNA"/>
</dbReference>
<comment type="caution">
    <text evidence="15">The sequence shown here is derived from an EMBL/GenBank/DDBJ whole genome shotgun (WGS) entry which is preliminary data.</text>
</comment>
<evidence type="ECO:0000256" key="11">
    <source>
        <dbReference type="ARBA" id="ARBA00022833"/>
    </source>
</evidence>
<comment type="cofactor">
    <cofactor evidence="2">
        <name>Zn(2+)</name>
        <dbReference type="ChEBI" id="CHEBI:29105"/>
    </cofactor>
</comment>
<dbReference type="GO" id="GO:0016567">
    <property type="term" value="P:protein ubiquitination"/>
    <property type="evidence" value="ECO:0007669"/>
    <property type="project" value="InterPro"/>
</dbReference>
<dbReference type="FunFam" id="3.30.420.10:FF:000076">
    <property type="entry name" value="RBR-type E3 ubiquitin transferase"/>
    <property type="match status" value="1"/>
</dbReference>
<gene>
    <name evidence="15" type="ORF">QVD17_11737</name>
</gene>
<evidence type="ECO:0000256" key="2">
    <source>
        <dbReference type="ARBA" id="ARBA00001947"/>
    </source>
</evidence>
<reference evidence="15" key="1">
    <citation type="journal article" date="2023" name="bioRxiv">
        <title>Improved chromosome-level genome assembly for marigold (Tagetes erecta).</title>
        <authorList>
            <person name="Jiang F."/>
            <person name="Yuan L."/>
            <person name="Wang S."/>
            <person name="Wang H."/>
            <person name="Xu D."/>
            <person name="Wang A."/>
            <person name="Fan W."/>
        </authorList>
    </citation>
    <scope>NUCLEOTIDE SEQUENCE</scope>
    <source>
        <strain evidence="15">WSJ</strain>
        <tissue evidence="15">Leaf</tissue>
    </source>
</reference>
<keyword evidence="6" id="KW-0808">Transferase</keyword>
<sequence length="431" mass="49010">MEVNNSDQLFSDELIAAVGANSGIDFAFQLQMQEAIRASLTSSSSSNDVVFRVYFKGLVSTETVSKIKMSFAGIGVAICDANDCCLHQSRKSFLLDSGGRGTETDLVELEALIQALNLAVDLELNRVIILCDCNSIYQYLTGERLPTNNKIVTLVDKLNLIRGKFVYYHPIHVNQNDIKFVYKLARNAINSEVKKWANSDSDVAITEPCKICFEYFCPDKLFSVKKCLHRYCFSCMRKHVEAKLLQGKLPQCPYEKCESNIRVESCKTFLKPESYVLLRSRVKEASIPLADKLYCPFSDCSALMSITEVKEHTPSSSSSSSGMRQCVECQRHFCVNCKVPWHNNFTCIDYMKSSLFKSSNEAKLKSLATTKEWRECIRCKNLVELAKGCYHIYCRCGHEFCYKCGAAWINKTPTCKCRLWDEHNIIYAQRR</sequence>
<dbReference type="CDD" id="cd22584">
    <property type="entry name" value="Rcat_RBR_unk"/>
    <property type="match status" value="1"/>
</dbReference>
<evidence type="ECO:0000256" key="5">
    <source>
        <dbReference type="ARBA" id="ARBA00012251"/>
    </source>
</evidence>
<dbReference type="Pfam" id="PF00097">
    <property type="entry name" value="zf-C3HC4"/>
    <property type="match status" value="1"/>
</dbReference>
<evidence type="ECO:0000256" key="1">
    <source>
        <dbReference type="ARBA" id="ARBA00001798"/>
    </source>
</evidence>
<dbReference type="Gene3D" id="3.30.420.10">
    <property type="entry name" value="Ribonuclease H-like superfamily/Ribonuclease H"/>
    <property type="match status" value="1"/>
</dbReference>
<organism evidence="15 16">
    <name type="scientific">Tagetes erecta</name>
    <name type="common">African marigold</name>
    <dbReference type="NCBI Taxonomy" id="13708"/>
    <lineage>
        <taxon>Eukaryota</taxon>
        <taxon>Viridiplantae</taxon>
        <taxon>Streptophyta</taxon>
        <taxon>Embryophyta</taxon>
        <taxon>Tracheophyta</taxon>
        <taxon>Spermatophyta</taxon>
        <taxon>Magnoliopsida</taxon>
        <taxon>eudicotyledons</taxon>
        <taxon>Gunneridae</taxon>
        <taxon>Pentapetalae</taxon>
        <taxon>asterids</taxon>
        <taxon>campanulids</taxon>
        <taxon>Asterales</taxon>
        <taxon>Asteraceae</taxon>
        <taxon>Asteroideae</taxon>
        <taxon>Heliantheae alliance</taxon>
        <taxon>Tageteae</taxon>
        <taxon>Tagetes</taxon>
    </lineage>
</organism>
<dbReference type="CDD" id="cd22582">
    <property type="entry name" value="BRcat_RBR_unk"/>
    <property type="match status" value="1"/>
</dbReference>
<keyword evidence="8" id="KW-0677">Repeat</keyword>
<evidence type="ECO:0000256" key="4">
    <source>
        <dbReference type="ARBA" id="ARBA00005884"/>
    </source>
</evidence>
<dbReference type="PROSITE" id="PS50089">
    <property type="entry name" value="ZF_RING_2"/>
    <property type="match status" value="1"/>
</dbReference>
<keyword evidence="11" id="KW-0862">Zinc</keyword>
<evidence type="ECO:0000256" key="10">
    <source>
        <dbReference type="ARBA" id="ARBA00022786"/>
    </source>
</evidence>
<dbReference type="EC" id="2.3.2.31" evidence="5"/>
<comment type="catalytic activity">
    <reaction evidence="1">
        <text>[E2 ubiquitin-conjugating enzyme]-S-ubiquitinyl-L-cysteine + [acceptor protein]-L-lysine = [E2 ubiquitin-conjugating enzyme]-L-cysteine + [acceptor protein]-N(6)-ubiquitinyl-L-lysine.</text>
        <dbReference type="EC" id="2.3.2.31"/>
    </reaction>
</comment>
<evidence type="ECO:0000256" key="12">
    <source>
        <dbReference type="PROSITE-ProRule" id="PRU00175"/>
    </source>
</evidence>
<dbReference type="Gene3D" id="3.30.40.10">
    <property type="entry name" value="Zinc/RING finger domain, C3HC4 (zinc finger)"/>
    <property type="match status" value="1"/>
</dbReference>
<dbReference type="PROSITE" id="PS00518">
    <property type="entry name" value="ZF_RING_1"/>
    <property type="match status" value="1"/>
</dbReference>
<comment type="function">
    <text evidence="3">Might act as an E3 ubiquitin-protein ligase, or as part of E3 complex, which accepts ubiquitin from specific E2 ubiquitin-conjugating enzymes and then transfers it to substrates.</text>
</comment>
<dbReference type="InterPro" id="IPR002156">
    <property type="entry name" value="RNaseH_domain"/>
</dbReference>
<dbReference type="PANTHER" id="PTHR11685">
    <property type="entry name" value="RBR FAMILY RING FINGER AND IBR DOMAIN-CONTAINING"/>
    <property type="match status" value="1"/>
</dbReference>
<evidence type="ECO:0000256" key="9">
    <source>
        <dbReference type="ARBA" id="ARBA00022771"/>
    </source>
</evidence>